<evidence type="ECO:0000313" key="1">
    <source>
        <dbReference type="EMBL" id="CAE6471411.1"/>
    </source>
</evidence>
<accession>A0A8H3C2V4</accession>
<comment type="caution">
    <text evidence="1">The sequence shown here is derived from an EMBL/GenBank/DDBJ whole genome shotgun (WGS) entry which is preliminary data.</text>
</comment>
<dbReference type="PANTHER" id="PTHR38846">
    <property type="entry name" value="C3H1-TYPE DOMAIN-CONTAINING PROTEIN"/>
    <property type="match status" value="1"/>
</dbReference>
<dbReference type="Proteomes" id="UP000663850">
    <property type="component" value="Unassembled WGS sequence"/>
</dbReference>
<dbReference type="AlphaFoldDB" id="A0A8H3C2V4"/>
<reference evidence="1" key="1">
    <citation type="submission" date="2021-01" db="EMBL/GenBank/DDBJ databases">
        <authorList>
            <person name="Kaushik A."/>
        </authorList>
    </citation>
    <scope>NUCLEOTIDE SEQUENCE</scope>
    <source>
        <strain evidence="1">Type strain: AG8-Rh-89/</strain>
    </source>
</reference>
<dbReference type="EMBL" id="CAJMWZ010003201">
    <property type="protein sequence ID" value="CAE6471411.1"/>
    <property type="molecule type" value="Genomic_DNA"/>
</dbReference>
<protein>
    <submittedName>
        <fullName evidence="1">Uncharacterized protein</fullName>
    </submittedName>
</protein>
<gene>
    <name evidence="1" type="ORF">RDB_LOCUS63482</name>
</gene>
<proteinExistence type="predicted"/>
<dbReference type="PANTHER" id="PTHR38846:SF1">
    <property type="entry name" value="C3H1-TYPE DOMAIN-CONTAINING PROTEIN"/>
    <property type="match status" value="1"/>
</dbReference>
<sequence length="225" mass="26406">MFLLHPGLAFEPTPYLGFESTDNSRTIENSHKKLDQLRKHIKRFFAEYPTFTYDPTKPYTEEFIRMTQEFEWSEDSKEYKAARKKLNAASVLQFNENFDKEHKSNSKKGNDSESKKEREMLRKWIKLFDRIDIKDPVMPKTVSEFEERVKSVHTNICDVLDADFTGEKSTDWGNEVILSQYTRSTKRIFSGKRPPEDTLLHNLLRHISSPSTTRGFEKAAAQKKN</sequence>
<organism evidence="1 2">
    <name type="scientific">Rhizoctonia solani</name>
    <dbReference type="NCBI Taxonomy" id="456999"/>
    <lineage>
        <taxon>Eukaryota</taxon>
        <taxon>Fungi</taxon>
        <taxon>Dikarya</taxon>
        <taxon>Basidiomycota</taxon>
        <taxon>Agaricomycotina</taxon>
        <taxon>Agaricomycetes</taxon>
        <taxon>Cantharellales</taxon>
        <taxon>Ceratobasidiaceae</taxon>
        <taxon>Rhizoctonia</taxon>
    </lineage>
</organism>
<name>A0A8H3C2V4_9AGAM</name>
<evidence type="ECO:0000313" key="2">
    <source>
        <dbReference type="Proteomes" id="UP000663850"/>
    </source>
</evidence>